<accession>A0A6A6BFN3</accession>
<feature type="region of interest" description="Disordered" evidence="1">
    <location>
        <begin position="55"/>
        <end position="77"/>
    </location>
</feature>
<evidence type="ECO:0000313" key="2">
    <source>
        <dbReference type="EMBL" id="KAF2142125.1"/>
    </source>
</evidence>
<proteinExistence type="predicted"/>
<keyword evidence="3" id="KW-1185">Reference proteome</keyword>
<dbReference type="GeneID" id="54301653"/>
<evidence type="ECO:0000313" key="3">
    <source>
        <dbReference type="Proteomes" id="UP000799438"/>
    </source>
</evidence>
<dbReference type="Proteomes" id="UP000799438">
    <property type="component" value="Unassembled WGS sequence"/>
</dbReference>
<protein>
    <submittedName>
        <fullName evidence="2">Uncharacterized protein</fullName>
    </submittedName>
</protein>
<feature type="compositionally biased region" description="Polar residues" evidence="1">
    <location>
        <begin position="15"/>
        <end position="37"/>
    </location>
</feature>
<feature type="region of interest" description="Disordered" evidence="1">
    <location>
        <begin position="125"/>
        <end position="167"/>
    </location>
</feature>
<reference evidence="2" key="1">
    <citation type="journal article" date="2020" name="Stud. Mycol.">
        <title>101 Dothideomycetes genomes: a test case for predicting lifestyles and emergence of pathogens.</title>
        <authorList>
            <person name="Haridas S."/>
            <person name="Albert R."/>
            <person name="Binder M."/>
            <person name="Bloem J."/>
            <person name="Labutti K."/>
            <person name="Salamov A."/>
            <person name="Andreopoulos B."/>
            <person name="Baker S."/>
            <person name="Barry K."/>
            <person name="Bills G."/>
            <person name="Bluhm B."/>
            <person name="Cannon C."/>
            <person name="Castanera R."/>
            <person name="Culley D."/>
            <person name="Daum C."/>
            <person name="Ezra D."/>
            <person name="Gonzalez J."/>
            <person name="Henrissat B."/>
            <person name="Kuo A."/>
            <person name="Liang C."/>
            <person name="Lipzen A."/>
            <person name="Lutzoni F."/>
            <person name="Magnuson J."/>
            <person name="Mondo S."/>
            <person name="Nolan M."/>
            <person name="Ohm R."/>
            <person name="Pangilinan J."/>
            <person name="Park H.-J."/>
            <person name="Ramirez L."/>
            <person name="Alfaro M."/>
            <person name="Sun H."/>
            <person name="Tritt A."/>
            <person name="Yoshinaga Y."/>
            <person name="Zwiers L.-H."/>
            <person name="Turgeon B."/>
            <person name="Goodwin S."/>
            <person name="Spatafora J."/>
            <person name="Crous P."/>
            <person name="Grigoriev I."/>
        </authorList>
    </citation>
    <scope>NUCLEOTIDE SEQUENCE</scope>
    <source>
        <strain evidence="2">CBS 121167</strain>
    </source>
</reference>
<gene>
    <name evidence="2" type="ORF">K452DRAFT_318426</name>
</gene>
<sequence length="311" mass="34161">MAFGPLRKRGHKRNNTTNDIDTNGLVNGPSEGTNTNRNRLQRSFASMNLLGFIGARDQPRRSSASSTGWRAHSRRNSTDAAGVLTSVDNATEAQASPVPVPAAYEADDDERTIFHQRVRRRESQVAELSAALTHDEAERQRSVPSVSEHSKASTSATQAASLAPPTQTPSVIPIAAARYTQSQETAGSAPGSGSQQPQPPIELVIAAVWILTNAGLMIPGIGWEAAVLRVNVLLTEFYRANNLPLPRHFVPQNPLDRFWEPRVQLLQRQRAVELEMQIAGLIDQRLGLQLADRSPVLEVLLRRLRELLARE</sequence>
<dbReference type="AlphaFoldDB" id="A0A6A6BFN3"/>
<feature type="compositionally biased region" description="Basic residues" evidence="1">
    <location>
        <begin position="1"/>
        <end position="14"/>
    </location>
</feature>
<name>A0A6A6BFN3_9PEZI</name>
<feature type="region of interest" description="Disordered" evidence="1">
    <location>
        <begin position="1"/>
        <end position="37"/>
    </location>
</feature>
<feature type="compositionally biased region" description="Low complexity" evidence="1">
    <location>
        <begin position="152"/>
        <end position="167"/>
    </location>
</feature>
<organism evidence="2 3">
    <name type="scientific">Aplosporella prunicola CBS 121167</name>
    <dbReference type="NCBI Taxonomy" id="1176127"/>
    <lineage>
        <taxon>Eukaryota</taxon>
        <taxon>Fungi</taxon>
        <taxon>Dikarya</taxon>
        <taxon>Ascomycota</taxon>
        <taxon>Pezizomycotina</taxon>
        <taxon>Dothideomycetes</taxon>
        <taxon>Dothideomycetes incertae sedis</taxon>
        <taxon>Botryosphaeriales</taxon>
        <taxon>Aplosporellaceae</taxon>
        <taxon>Aplosporella</taxon>
    </lineage>
</organism>
<evidence type="ECO:0000256" key="1">
    <source>
        <dbReference type="SAM" id="MobiDB-lite"/>
    </source>
</evidence>
<dbReference type="RefSeq" id="XP_033397837.1">
    <property type="nucleotide sequence ID" value="XM_033544157.1"/>
</dbReference>
<dbReference type="EMBL" id="ML995485">
    <property type="protein sequence ID" value="KAF2142125.1"/>
    <property type="molecule type" value="Genomic_DNA"/>
</dbReference>